<dbReference type="SUPFAM" id="SSF46565">
    <property type="entry name" value="Chaperone J-domain"/>
    <property type="match status" value="1"/>
</dbReference>
<dbReference type="PROSITE" id="PS50076">
    <property type="entry name" value="DNAJ_2"/>
    <property type="match status" value="1"/>
</dbReference>
<dbReference type="InterPro" id="IPR008971">
    <property type="entry name" value="HSP40/DnaJ_pept-bd"/>
</dbReference>
<dbReference type="InterPro" id="IPR018253">
    <property type="entry name" value="DnaJ_domain_CS"/>
</dbReference>
<dbReference type="PROSITE" id="PS00636">
    <property type="entry name" value="DNAJ_1"/>
    <property type="match status" value="1"/>
</dbReference>
<sequence>MPAAKNFYDILGVSKDASEDEIKKAFRKLAVKHHPDSGGDEQKFKEISEAYETLSNPDKRREYDQLLMFGGIPGHGGAGGYAYSGQAAGGWNDILDSLFRGEGAFGSDWGQGFGHPGAAARPRKGSDLTLSVDVSAEEAFRGVTRKVTYRIPSTGEQQTISVAVPAGAVNGGKLRYARRGEFGANGGERGDLIVVTNVAEHPLFKRKAANVTMKLPISIYEAALGCTVEVPTPGGATVRLKVPAGTQTGQTFRFKDMGAPDVKHRGKTGALLVTVVVQTPEHLSDDERAALERLRDADMRDYRAEIERFRATI</sequence>
<evidence type="ECO:0000259" key="2">
    <source>
        <dbReference type="PROSITE" id="PS50076"/>
    </source>
</evidence>
<feature type="domain" description="J" evidence="2">
    <location>
        <begin position="6"/>
        <end position="67"/>
    </location>
</feature>
<keyword evidence="1" id="KW-0143">Chaperone</keyword>
<proteinExistence type="predicted"/>
<dbReference type="Gene3D" id="1.10.287.110">
    <property type="entry name" value="DnaJ domain"/>
    <property type="match status" value="1"/>
</dbReference>
<evidence type="ECO:0000313" key="4">
    <source>
        <dbReference type="Proteomes" id="UP000700908"/>
    </source>
</evidence>
<gene>
    <name evidence="3" type="ORF">K6V98_04935</name>
</gene>
<name>A0ABS7MK05_9ACTN</name>
<evidence type="ECO:0000256" key="1">
    <source>
        <dbReference type="ARBA" id="ARBA00023186"/>
    </source>
</evidence>
<dbReference type="EMBL" id="JAIMFO010000006">
    <property type="protein sequence ID" value="MBY4797700.1"/>
    <property type="molecule type" value="Genomic_DNA"/>
</dbReference>
<dbReference type="PRINTS" id="PR00625">
    <property type="entry name" value="JDOMAIN"/>
</dbReference>
<dbReference type="Pfam" id="PF01556">
    <property type="entry name" value="DnaJ_C"/>
    <property type="match status" value="1"/>
</dbReference>
<dbReference type="InterPro" id="IPR001623">
    <property type="entry name" value="DnaJ_domain"/>
</dbReference>
<keyword evidence="4" id="KW-1185">Reference proteome</keyword>
<comment type="caution">
    <text evidence="3">The sequence shown here is derived from an EMBL/GenBank/DDBJ whole genome shotgun (WGS) entry which is preliminary data.</text>
</comment>
<dbReference type="SUPFAM" id="SSF49493">
    <property type="entry name" value="HSP40/DnaJ peptide-binding domain"/>
    <property type="match status" value="2"/>
</dbReference>
<organism evidence="3 4">
    <name type="scientific">Collinsella ureilytica</name>
    <dbReference type="NCBI Taxonomy" id="2869515"/>
    <lineage>
        <taxon>Bacteria</taxon>
        <taxon>Bacillati</taxon>
        <taxon>Actinomycetota</taxon>
        <taxon>Coriobacteriia</taxon>
        <taxon>Coriobacteriales</taxon>
        <taxon>Coriobacteriaceae</taxon>
        <taxon>Collinsella</taxon>
    </lineage>
</organism>
<dbReference type="Gene3D" id="2.60.260.20">
    <property type="entry name" value="Urease metallochaperone UreE, N-terminal domain"/>
    <property type="match status" value="2"/>
</dbReference>
<evidence type="ECO:0000313" key="3">
    <source>
        <dbReference type="EMBL" id="MBY4797700.1"/>
    </source>
</evidence>
<dbReference type="PANTHER" id="PTHR43096">
    <property type="entry name" value="DNAJ HOMOLOG 1, MITOCHONDRIAL-RELATED"/>
    <property type="match status" value="1"/>
</dbReference>
<dbReference type="RefSeq" id="WP_222199418.1">
    <property type="nucleotide sequence ID" value="NZ_JAIMFO010000006.1"/>
</dbReference>
<accession>A0ABS7MK05</accession>
<dbReference type="InterPro" id="IPR002939">
    <property type="entry name" value="DnaJ_C"/>
</dbReference>
<dbReference type="PANTHER" id="PTHR43096:SF48">
    <property type="entry name" value="CHAPERONE PROTEIN DNAJ"/>
    <property type="match status" value="1"/>
</dbReference>
<dbReference type="SMART" id="SM00271">
    <property type="entry name" value="DnaJ"/>
    <property type="match status" value="1"/>
</dbReference>
<dbReference type="Proteomes" id="UP000700908">
    <property type="component" value="Unassembled WGS sequence"/>
</dbReference>
<protein>
    <submittedName>
        <fullName evidence="3">DnaJ domain-containing protein</fullName>
    </submittedName>
</protein>
<dbReference type="CDD" id="cd06257">
    <property type="entry name" value="DnaJ"/>
    <property type="match status" value="1"/>
</dbReference>
<dbReference type="CDD" id="cd10747">
    <property type="entry name" value="DnaJ_C"/>
    <property type="match status" value="1"/>
</dbReference>
<dbReference type="Pfam" id="PF00226">
    <property type="entry name" value="DnaJ"/>
    <property type="match status" value="1"/>
</dbReference>
<reference evidence="3 4" key="1">
    <citation type="submission" date="2021-08" db="EMBL/GenBank/DDBJ databases">
        <title>Collinsella faecalis sp. nov. isolated from swine faeces.</title>
        <authorList>
            <person name="Oh B.S."/>
            <person name="Lee J.H."/>
        </authorList>
    </citation>
    <scope>NUCLEOTIDE SEQUENCE [LARGE SCALE GENOMIC DNA]</scope>
    <source>
        <strain evidence="3 4">AGMB00827</strain>
    </source>
</reference>
<dbReference type="InterPro" id="IPR036869">
    <property type="entry name" value="J_dom_sf"/>
</dbReference>